<accession>A0A7S0RKR1</accession>
<name>A0A7S0RKR1_9CHLO</name>
<feature type="transmembrane region" description="Helical" evidence="1">
    <location>
        <begin position="21"/>
        <end position="40"/>
    </location>
</feature>
<reference evidence="2" key="1">
    <citation type="submission" date="2021-01" db="EMBL/GenBank/DDBJ databases">
        <authorList>
            <person name="Corre E."/>
            <person name="Pelletier E."/>
            <person name="Niang G."/>
            <person name="Scheremetjew M."/>
            <person name="Finn R."/>
            <person name="Kale V."/>
            <person name="Holt S."/>
            <person name="Cochrane G."/>
            <person name="Meng A."/>
            <person name="Brown T."/>
            <person name="Cohen L."/>
        </authorList>
    </citation>
    <scope>NUCLEOTIDE SEQUENCE</scope>
    <source>
        <strain evidence="2">CCMP722</strain>
    </source>
</reference>
<evidence type="ECO:0000256" key="1">
    <source>
        <dbReference type="SAM" id="Phobius"/>
    </source>
</evidence>
<keyword evidence="1" id="KW-0812">Transmembrane</keyword>
<dbReference type="AlphaFoldDB" id="A0A7S0RKR1"/>
<proteinExistence type="predicted"/>
<protein>
    <submittedName>
        <fullName evidence="2">Uncharacterized protein</fullName>
    </submittedName>
</protein>
<evidence type="ECO:0000313" key="2">
    <source>
        <dbReference type="EMBL" id="CAD8680420.1"/>
    </source>
</evidence>
<gene>
    <name evidence="2" type="ORF">POBO1169_LOCUS15018</name>
</gene>
<keyword evidence="1" id="KW-1133">Transmembrane helix</keyword>
<feature type="transmembrane region" description="Helical" evidence="1">
    <location>
        <begin position="52"/>
        <end position="74"/>
    </location>
</feature>
<keyword evidence="1" id="KW-0472">Membrane</keyword>
<sequence length="114" mass="12980">MNSILDLDRTKSRPRLNNPRALAAVFMGVTIFGLFAYFLSHLEKLVSKSPGLVFLFPLSGILMIAAILPLVMFISYQDDFKEVNPLHPKVYMMLVKKTYIAMKDNNWKVSAKDI</sequence>
<organism evidence="2">
    <name type="scientific">Pyramimonas obovata</name>
    <dbReference type="NCBI Taxonomy" id="1411642"/>
    <lineage>
        <taxon>Eukaryota</taxon>
        <taxon>Viridiplantae</taxon>
        <taxon>Chlorophyta</taxon>
        <taxon>Pyramimonadophyceae</taxon>
        <taxon>Pyramimonadales</taxon>
        <taxon>Pyramimonadaceae</taxon>
        <taxon>Pyramimonas</taxon>
        <taxon>Pyramimonas incertae sedis</taxon>
    </lineage>
</organism>
<dbReference type="EMBL" id="HBFA01029751">
    <property type="protein sequence ID" value="CAD8680420.1"/>
    <property type="molecule type" value="Transcribed_RNA"/>
</dbReference>